<dbReference type="InterPro" id="IPR036280">
    <property type="entry name" value="Multihaem_cyt_sf"/>
</dbReference>
<feature type="domain" description="Tetrahaem cytochrome" evidence="8">
    <location>
        <begin position="36"/>
        <end position="129"/>
    </location>
</feature>
<organism evidence="9 10">
    <name type="scientific">Oryzomonas sagensis</name>
    <dbReference type="NCBI Taxonomy" id="2603857"/>
    <lineage>
        <taxon>Bacteria</taxon>
        <taxon>Pseudomonadati</taxon>
        <taxon>Thermodesulfobacteriota</taxon>
        <taxon>Desulfuromonadia</taxon>
        <taxon>Geobacterales</taxon>
        <taxon>Geobacteraceae</taxon>
        <taxon>Oryzomonas</taxon>
    </lineage>
</organism>
<dbReference type="Proteomes" id="UP000798046">
    <property type="component" value="Unassembled WGS sequence"/>
</dbReference>
<keyword evidence="5" id="KW-0479">Metal-binding</keyword>
<dbReference type="Gene3D" id="1.10.1130.10">
    <property type="entry name" value="Flavocytochrome C3, Chain A"/>
    <property type="match status" value="1"/>
</dbReference>
<keyword evidence="3" id="KW-0813">Transport</keyword>
<evidence type="ECO:0000256" key="5">
    <source>
        <dbReference type="ARBA" id="ARBA00022723"/>
    </source>
</evidence>
<keyword evidence="7" id="KW-0408">Iron</keyword>
<evidence type="ECO:0000256" key="2">
    <source>
        <dbReference type="ARBA" id="ARBA00004196"/>
    </source>
</evidence>
<dbReference type="EMBL" id="VZRA01000001">
    <property type="protein sequence ID" value="KAB0671499.1"/>
    <property type="molecule type" value="Genomic_DNA"/>
</dbReference>
<evidence type="ECO:0000259" key="8">
    <source>
        <dbReference type="Pfam" id="PF14537"/>
    </source>
</evidence>
<accession>A0ABQ6TRV2</accession>
<evidence type="ECO:0000256" key="3">
    <source>
        <dbReference type="ARBA" id="ARBA00022448"/>
    </source>
</evidence>
<dbReference type="RefSeq" id="WP_151154956.1">
    <property type="nucleotide sequence ID" value="NZ_VZRA01000001.1"/>
</dbReference>
<dbReference type="SUPFAM" id="SSF48695">
    <property type="entry name" value="Multiheme cytochromes"/>
    <property type="match status" value="1"/>
</dbReference>
<keyword evidence="4" id="KW-0349">Heme</keyword>
<reference evidence="9 10" key="1">
    <citation type="journal article" date="2020" name="Microorganisms">
        <title>Description of Three Novel Members in the Family Geobacteraceae, Oryzomonas japonicum gen. nov., sp. nov., Oryzomonas sagensis sp. nov., and Oryzomonas ruber sp. nov.</title>
        <authorList>
            <person name="Xu Z."/>
            <person name="Masuda Y."/>
            <person name="Hayakawa C."/>
            <person name="Ushijima N."/>
            <person name="Kawano K."/>
            <person name="Shiratori Y."/>
            <person name="Senoo K."/>
            <person name="Itoh H."/>
        </authorList>
    </citation>
    <scope>NUCLEOTIDE SEQUENCE [LARGE SCALE GENOMIC DNA]</scope>
    <source>
        <strain evidence="9 10">Red100</strain>
    </source>
</reference>
<gene>
    <name evidence="9" type="ORF">F6V30_02660</name>
</gene>
<comment type="caution">
    <text evidence="9">The sequence shown here is derived from an EMBL/GenBank/DDBJ whole genome shotgun (WGS) entry which is preliminary data.</text>
</comment>
<name>A0ABQ6TRV2_9BACT</name>
<evidence type="ECO:0000313" key="9">
    <source>
        <dbReference type="EMBL" id="KAB0671499.1"/>
    </source>
</evidence>
<evidence type="ECO:0000256" key="7">
    <source>
        <dbReference type="ARBA" id="ARBA00023004"/>
    </source>
</evidence>
<keyword evidence="10" id="KW-1185">Reference proteome</keyword>
<proteinExistence type="predicted"/>
<sequence length="135" mass="14779">MKKTITASMILVVVAALLTGTWITASAKEIVATLKHKENNLTCADCHGTAAPSAFVPSSACLRCHDSGDGTYRGKLDAHGESVEKEYRESGRIRKMSIHDSHQGPVRCTICHSVHKKPAEKMHCNWCHKIDVKTP</sequence>
<dbReference type="InterPro" id="IPR012286">
    <property type="entry name" value="Tetrahaem_cytochrome"/>
</dbReference>
<keyword evidence="6" id="KW-0249">Electron transport</keyword>
<protein>
    <submittedName>
        <fullName evidence="9">Cytochrome c3 family protein</fullName>
    </submittedName>
</protein>
<evidence type="ECO:0000313" key="10">
    <source>
        <dbReference type="Proteomes" id="UP000798046"/>
    </source>
</evidence>
<dbReference type="Pfam" id="PF14537">
    <property type="entry name" value="Cytochrom_c3_2"/>
    <property type="match status" value="1"/>
</dbReference>
<comment type="cofactor">
    <cofactor evidence="1">
        <name>heme c</name>
        <dbReference type="ChEBI" id="CHEBI:61717"/>
    </cofactor>
</comment>
<evidence type="ECO:0000256" key="6">
    <source>
        <dbReference type="ARBA" id="ARBA00022982"/>
    </source>
</evidence>
<evidence type="ECO:0000256" key="1">
    <source>
        <dbReference type="ARBA" id="ARBA00001926"/>
    </source>
</evidence>
<comment type="subcellular location">
    <subcellularLocation>
        <location evidence="2">Cell envelope</location>
    </subcellularLocation>
</comment>
<evidence type="ECO:0000256" key="4">
    <source>
        <dbReference type="ARBA" id="ARBA00022617"/>
    </source>
</evidence>